<evidence type="ECO:0000313" key="8">
    <source>
        <dbReference type="Proteomes" id="UP000789508"/>
    </source>
</evidence>
<keyword evidence="3" id="KW-0143">Chaperone</keyword>
<dbReference type="GO" id="GO:0005759">
    <property type="term" value="C:mitochondrial matrix"/>
    <property type="evidence" value="ECO:0007669"/>
    <property type="project" value="UniProtKB-SubCell"/>
</dbReference>
<evidence type="ECO:0000256" key="4">
    <source>
        <dbReference type="ARBA" id="ARBA00025715"/>
    </source>
</evidence>
<feature type="region of interest" description="Disordered" evidence="5">
    <location>
        <begin position="73"/>
        <end position="97"/>
    </location>
</feature>
<evidence type="ECO:0000256" key="1">
    <source>
        <dbReference type="ARBA" id="ARBA00004305"/>
    </source>
</evidence>
<dbReference type="EMBL" id="CAJVPS010000326">
    <property type="protein sequence ID" value="CAG8477235.1"/>
    <property type="molecule type" value="Genomic_DNA"/>
</dbReference>
<comment type="similarity">
    <text evidence="4">Belongs to the complex I LYR family. SDHAF1 subfamily.</text>
</comment>
<dbReference type="Pfam" id="PF05347">
    <property type="entry name" value="Complex1_LYR"/>
    <property type="match status" value="1"/>
</dbReference>
<dbReference type="InterPro" id="IPR045295">
    <property type="entry name" value="Complex1_LYR_SDHAF1_LYRM8"/>
</dbReference>
<comment type="caution">
    <text evidence="7">The sequence shown here is derived from an EMBL/GenBank/DDBJ whole genome shotgun (WGS) entry which is preliminary data.</text>
</comment>
<feature type="compositionally biased region" description="Polar residues" evidence="5">
    <location>
        <begin position="88"/>
        <end position="97"/>
    </location>
</feature>
<dbReference type="PANTHER" id="PTHR13675">
    <property type="entry name" value="LYR MOTIF-CONTAINING PROTEIN 2"/>
    <property type="match status" value="1"/>
</dbReference>
<evidence type="ECO:0000313" key="7">
    <source>
        <dbReference type="EMBL" id="CAG8477235.1"/>
    </source>
</evidence>
<gene>
    <name evidence="7" type="ORF">ALEPTO_LOCUS2302</name>
</gene>
<evidence type="ECO:0000256" key="2">
    <source>
        <dbReference type="ARBA" id="ARBA00023128"/>
    </source>
</evidence>
<dbReference type="GO" id="GO:0034553">
    <property type="term" value="P:mitochondrial respiratory chain complex II assembly"/>
    <property type="evidence" value="ECO:0007669"/>
    <property type="project" value="InterPro"/>
</dbReference>
<keyword evidence="2" id="KW-0496">Mitochondrion</keyword>
<evidence type="ECO:0000256" key="5">
    <source>
        <dbReference type="SAM" id="MobiDB-lite"/>
    </source>
</evidence>
<dbReference type="InterPro" id="IPR008011">
    <property type="entry name" value="Complex1_LYR_dom"/>
</dbReference>
<feature type="domain" description="Complex 1 LYR protein" evidence="6">
    <location>
        <begin position="12"/>
        <end position="69"/>
    </location>
</feature>
<protein>
    <submittedName>
        <fullName evidence="7">12356_t:CDS:1</fullName>
    </submittedName>
</protein>
<dbReference type="CDD" id="cd20268">
    <property type="entry name" value="Complex1_LYR_SDHAF1_LYRM8"/>
    <property type="match status" value="1"/>
</dbReference>
<proteinExistence type="inferred from homology"/>
<name>A0A9N8W8C1_9GLOM</name>
<evidence type="ECO:0000259" key="6">
    <source>
        <dbReference type="Pfam" id="PF05347"/>
    </source>
</evidence>
<sequence length="201" mass="22622">MTTATRRSGLQQSVINLYRDCCRAVHKKPPETRARFQAFVRAQFRRPDITSKDHAAIEYLLRRGKKQLEAYSGENEKGLPEPGPTLPQPQENESSSSDAHNILLLESLAEGISDHLLNGHSPDRELLASYIRSLLENADASTQGAPPASHSFMRNLPVVPKSEIQSESDDPEWINKKKQEMRIAAAAIQDDEEEDADWMYI</sequence>
<evidence type="ECO:0000256" key="3">
    <source>
        <dbReference type="ARBA" id="ARBA00023186"/>
    </source>
</evidence>
<organism evidence="7 8">
    <name type="scientific">Ambispora leptoticha</name>
    <dbReference type="NCBI Taxonomy" id="144679"/>
    <lineage>
        <taxon>Eukaryota</taxon>
        <taxon>Fungi</taxon>
        <taxon>Fungi incertae sedis</taxon>
        <taxon>Mucoromycota</taxon>
        <taxon>Glomeromycotina</taxon>
        <taxon>Glomeromycetes</taxon>
        <taxon>Archaeosporales</taxon>
        <taxon>Ambisporaceae</taxon>
        <taxon>Ambispora</taxon>
    </lineage>
</organism>
<comment type="subcellular location">
    <subcellularLocation>
        <location evidence="1">Mitochondrion matrix</location>
    </subcellularLocation>
</comment>
<reference evidence="7" key="1">
    <citation type="submission" date="2021-06" db="EMBL/GenBank/DDBJ databases">
        <authorList>
            <person name="Kallberg Y."/>
            <person name="Tangrot J."/>
            <person name="Rosling A."/>
        </authorList>
    </citation>
    <scope>NUCLEOTIDE SEQUENCE</scope>
    <source>
        <strain evidence="7">FL130A</strain>
    </source>
</reference>
<dbReference type="Proteomes" id="UP000789508">
    <property type="component" value="Unassembled WGS sequence"/>
</dbReference>
<keyword evidence="8" id="KW-1185">Reference proteome</keyword>
<dbReference type="AlphaFoldDB" id="A0A9N8W8C1"/>
<accession>A0A9N8W8C1</accession>
<dbReference type="OrthoDB" id="273010at2759"/>
<dbReference type="PANTHER" id="PTHR13675:SF1">
    <property type="entry name" value="SUCCINATE DEHYDROGENASE ASSEMBLY FACTOR 1, MITOCHONDRIAL"/>
    <property type="match status" value="1"/>
</dbReference>